<gene>
    <name evidence="9" type="ORF">FCI23_30285</name>
</gene>
<feature type="transmembrane region" description="Helical" evidence="7">
    <location>
        <begin position="165"/>
        <end position="182"/>
    </location>
</feature>
<dbReference type="InterPro" id="IPR020846">
    <property type="entry name" value="MFS_dom"/>
</dbReference>
<comment type="subcellular location">
    <subcellularLocation>
        <location evidence="1">Cell membrane</location>
        <topology evidence="1">Multi-pass membrane protein</topology>
    </subcellularLocation>
</comment>
<name>A0A4U0T1Q0_9ACTN</name>
<organism evidence="9 10">
    <name type="scientific">Actinacidiphila oryziradicis</name>
    <dbReference type="NCBI Taxonomy" id="2571141"/>
    <lineage>
        <taxon>Bacteria</taxon>
        <taxon>Bacillati</taxon>
        <taxon>Actinomycetota</taxon>
        <taxon>Actinomycetes</taxon>
        <taxon>Kitasatosporales</taxon>
        <taxon>Streptomycetaceae</taxon>
        <taxon>Actinacidiphila</taxon>
    </lineage>
</organism>
<dbReference type="PANTHER" id="PTHR23517">
    <property type="entry name" value="RESISTANCE PROTEIN MDTM, PUTATIVE-RELATED-RELATED"/>
    <property type="match status" value="1"/>
</dbReference>
<keyword evidence="10" id="KW-1185">Reference proteome</keyword>
<sequence>MISTLREFRRVGRAVQVLVVNQFFMKAGFYMLMPYLATHLTSGLGTATWVAGLVLGVRSFSQQGLYVLGGMLTDRYGARRLVIAGCLLRTVGFGMLGFVDSLPSLLVAAGLTGLAGALFSPAVRGCLSEHAGERRLEVFALSNVFRQSGVVIGPLAGVALIALDFRLACAVSAGLFLALTVLQVRTLPRRPYEVEAAAQPLRGCLPTLLRNRRFLCFSAAMTGSYVLSFQVYLAVPLQVRRVLGPAYSGAGMTALLVLSAAVVVIGQVRVTAWARRRWTPSQALVRGLVIMGLGFLPLALAAAFPYGDLDHGLPESLGEPFDLAPTLTAVLLLAVGGIVIYPFELEMITLLSDGTYFASYYGFYNTISGIGMAVGDFATGAAWDAGKRAGGPGLLWFALVVLGAVSACAVAAVARVRPAAPAA</sequence>
<feature type="transmembrane region" description="Helical" evidence="7">
    <location>
        <begin position="394"/>
        <end position="414"/>
    </location>
</feature>
<evidence type="ECO:0000256" key="3">
    <source>
        <dbReference type="ARBA" id="ARBA00022475"/>
    </source>
</evidence>
<feature type="transmembrane region" description="Helical" evidence="7">
    <location>
        <begin position="355"/>
        <end position="374"/>
    </location>
</feature>
<evidence type="ECO:0000256" key="6">
    <source>
        <dbReference type="ARBA" id="ARBA00023136"/>
    </source>
</evidence>
<dbReference type="GO" id="GO:0022857">
    <property type="term" value="F:transmembrane transporter activity"/>
    <property type="evidence" value="ECO:0007669"/>
    <property type="project" value="InterPro"/>
</dbReference>
<dbReference type="Gene3D" id="1.20.1250.20">
    <property type="entry name" value="MFS general substrate transporter like domains"/>
    <property type="match status" value="1"/>
</dbReference>
<feature type="transmembrane region" description="Helical" evidence="7">
    <location>
        <begin position="81"/>
        <end position="99"/>
    </location>
</feature>
<evidence type="ECO:0000313" key="10">
    <source>
        <dbReference type="Proteomes" id="UP000305778"/>
    </source>
</evidence>
<evidence type="ECO:0000313" key="9">
    <source>
        <dbReference type="EMBL" id="TKA06675.1"/>
    </source>
</evidence>
<keyword evidence="3" id="KW-1003">Cell membrane</keyword>
<comment type="caution">
    <text evidence="9">The sequence shown here is derived from an EMBL/GenBank/DDBJ whole genome shotgun (WGS) entry which is preliminary data.</text>
</comment>
<feature type="transmembrane region" description="Helical" evidence="7">
    <location>
        <begin position="39"/>
        <end position="60"/>
    </location>
</feature>
<dbReference type="GO" id="GO:0005886">
    <property type="term" value="C:plasma membrane"/>
    <property type="evidence" value="ECO:0007669"/>
    <property type="project" value="UniProtKB-SubCell"/>
</dbReference>
<proteinExistence type="predicted"/>
<evidence type="ECO:0000256" key="2">
    <source>
        <dbReference type="ARBA" id="ARBA00022448"/>
    </source>
</evidence>
<dbReference type="Pfam" id="PF07690">
    <property type="entry name" value="MFS_1"/>
    <property type="match status" value="1"/>
</dbReference>
<evidence type="ECO:0000256" key="5">
    <source>
        <dbReference type="ARBA" id="ARBA00022989"/>
    </source>
</evidence>
<dbReference type="OrthoDB" id="3285778at2"/>
<keyword evidence="2" id="KW-0813">Transport</keyword>
<feature type="transmembrane region" description="Helical" evidence="7">
    <location>
        <begin position="214"/>
        <end position="235"/>
    </location>
</feature>
<feature type="transmembrane region" description="Helical" evidence="7">
    <location>
        <begin position="247"/>
        <end position="271"/>
    </location>
</feature>
<dbReference type="SUPFAM" id="SSF103473">
    <property type="entry name" value="MFS general substrate transporter"/>
    <property type="match status" value="1"/>
</dbReference>
<dbReference type="AlphaFoldDB" id="A0A4U0T1Q0"/>
<keyword evidence="5 7" id="KW-1133">Transmembrane helix</keyword>
<protein>
    <submittedName>
        <fullName evidence="9">MFS transporter</fullName>
    </submittedName>
</protein>
<dbReference type="InterPro" id="IPR050171">
    <property type="entry name" value="MFS_Transporters"/>
</dbReference>
<dbReference type="InterPro" id="IPR036259">
    <property type="entry name" value="MFS_trans_sf"/>
</dbReference>
<reference evidence="9 10" key="1">
    <citation type="submission" date="2019-04" db="EMBL/GenBank/DDBJ databases">
        <title>Streptomyces oryziradicis sp. nov., a novel actinomycete isolated from rhizosphere soil of rice (Oryza sativa L.).</title>
        <authorList>
            <person name="Li C."/>
        </authorList>
    </citation>
    <scope>NUCLEOTIDE SEQUENCE [LARGE SCALE GENOMIC DNA]</scope>
    <source>
        <strain evidence="9 10">NEAU-C40</strain>
    </source>
</reference>
<evidence type="ECO:0000256" key="4">
    <source>
        <dbReference type="ARBA" id="ARBA00022692"/>
    </source>
</evidence>
<dbReference type="InterPro" id="IPR011701">
    <property type="entry name" value="MFS"/>
</dbReference>
<keyword evidence="4 7" id="KW-0812">Transmembrane</keyword>
<evidence type="ECO:0000259" key="8">
    <source>
        <dbReference type="PROSITE" id="PS50850"/>
    </source>
</evidence>
<feature type="transmembrane region" description="Helical" evidence="7">
    <location>
        <begin position="324"/>
        <end position="343"/>
    </location>
</feature>
<feature type="transmembrane region" description="Helical" evidence="7">
    <location>
        <begin position="283"/>
        <end position="304"/>
    </location>
</feature>
<accession>A0A4U0T1Q0</accession>
<dbReference type="Proteomes" id="UP000305778">
    <property type="component" value="Unassembled WGS sequence"/>
</dbReference>
<feature type="domain" description="Major facilitator superfamily (MFS) profile" evidence="8">
    <location>
        <begin position="14"/>
        <end position="421"/>
    </location>
</feature>
<dbReference type="EMBL" id="SUMC01000035">
    <property type="protein sequence ID" value="TKA06675.1"/>
    <property type="molecule type" value="Genomic_DNA"/>
</dbReference>
<evidence type="ECO:0000256" key="7">
    <source>
        <dbReference type="SAM" id="Phobius"/>
    </source>
</evidence>
<dbReference type="RefSeq" id="WP_136727137.1">
    <property type="nucleotide sequence ID" value="NZ_SUMC01000035.1"/>
</dbReference>
<keyword evidence="6 7" id="KW-0472">Membrane</keyword>
<evidence type="ECO:0000256" key="1">
    <source>
        <dbReference type="ARBA" id="ARBA00004651"/>
    </source>
</evidence>
<dbReference type="PROSITE" id="PS50850">
    <property type="entry name" value="MFS"/>
    <property type="match status" value="1"/>
</dbReference>
<dbReference type="PANTHER" id="PTHR23517:SF2">
    <property type="entry name" value="MULTIDRUG RESISTANCE PROTEIN MDTH"/>
    <property type="match status" value="1"/>
</dbReference>